<evidence type="ECO:0000313" key="1">
    <source>
        <dbReference type="EMBL" id="RZU98321.1"/>
    </source>
</evidence>
<dbReference type="EMBL" id="SHLI01000001">
    <property type="protein sequence ID" value="RZU98321.1"/>
    <property type="molecule type" value="Genomic_DNA"/>
</dbReference>
<dbReference type="RefSeq" id="WP_207220479.1">
    <property type="nucleotide sequence ID" value="NZ_SHLI01000001.1"/>
</dbReference>
<accession>A0A4Q8CZ76</accession>
<dbReference type="Proteomes" id="UP000292298">
    <property type="component" value="Unassembled WGS sequence"/>
</dbReference>
<proteinExistence type="predicted"/>
<keyword evidence="2" id="KW-1185">Reference proteome</keyword>
<organism evidence="1 2">
    <name type="scientific">Spiribacter vilamensis</name>
    <dbReference type="NCBI Taxonomy" id="531306"/>
    <lineage>
        <taxon>Bacteria</taxon>
        <taxon>Pseudomonadati</taxon>
        <taxon>Pseudomonadota</taxon>
        <taxon>Gammaproteobacteria</taxon>
        <taxon>Chromatiales</taxon>
        <taxon>Ectothiorhodospiraceae</taxon>
        <taxon>Spiribacter</taxon>
    </lineage>
</organism>
<comment type="caution">
    <text evidence="1">The sequence shown here is derived from an EMBL/GenBank/DDBJ whole genome shotgun (WGS) entry which is preliminary data.</text>
</comment>
<protein>
    <submittedName>
        <fullName evidence="1">Uncharacterized protein</fullName>
    </submittedName>
</protein>
<evidence type="ECO:0000313" key="2">
    <source>
        <dbReference type="Proteomes" id="UP000292298"/>
    </source>
</evidence>
<dbReference type="AlphaFoldDB" id="A0A4Q8CZ76"/>
<reference evidence="1 2" key="1">
    <citation type="submission" date="2019-02" db="EMBL/GenBank/DDBJ databases">
        <title>Genomic Encyclopedia of Type Strains, Phase IV (KMG-IV): sequencing the most valuable type-strain genomes for metagenomic binning, comparative biology and taxonomic classification.</title>
        <authorList>
            <person name="Goeker M."/>
        </authorList>
    </citation>
    <scope>NUCLEOTIDE SEQUENCE [LARGE SCALE GENOMIC DNA]</scope>
    <source>
        <strain evidence="1 2">DSM 21056</strain>
    </source>
</reference>
<sequence>MTIQRDYSRIRVLAVLLGLLVLILADHFNSATFALNSGQGGVATSYSQLDSGACAPCGAPCPSED</sequence>
<name>A0A4Q8CZ76_9GAMM</name>
<gene>
    <name evidence="1" type="ORF">EV698_0565</name>
</gene>